<evidence type="ECO:0000313" key="6">
    <source>
        <dbReference type="EMBL" id="KAA6358123.1"/>
    </source>
</evidence>
<dbReference type="PROSITE" id="PS51193">
    <property type="entry name" value="HELICASE_ATP_BIND_2"/>
    <property type="match status" value="1"/>
</dbReference>
<dbReference type="InterPro" id="IPR027417">
    <property type="entry name" value="P-loop_NTPase"/>
</dbReference>
<evidence type="ECO:0000259" key="5">
    <source>
        <dbReference type="PROSITE" id="PS51193"/>
    </source>
</evidence>
<dbReference type="InterPro" id="IPR045028">
    <property type="entry name" value="DinG/Rad3-like"/>
</dbReference>
<dbReference type="InterPro" id="IPR014013">
    <property type="entry name" value="Helic_SF1/SF2_ATP-bd_DinG/Rad3"/>
</dbReference>
<dbReference type="InterPro" id="IPR002464">
    <property type="entry name" value="DNA/RNA_helicase_DEAH_CS"/>
</dbReference>
<dbReference type="OrthoDB" id="19182at2759"/>
<organism evidence="6 7">
    <name type="scientific">Streblomastix strix</name>
    <dbReference type="NCBI Taxonomy" id="222440"/>
    <lineage>
        <taxon>Eukaryota</taxon>
        <taxon>Metamonada</taxon>
        <taxon>Preaxostyla</taxon>
        <taxon>Oxymonadida</taxon>
        <taxon>Streblomastigidae</taxon>
        <taxon>Streblomastix</taxon>
    </lineage>
</organism>
<keyword evidence="2" id="KW-0378">Hydrolase</keyword>
<feature type="region of interest" description="Disordered" evidence="4">
    <location>
        <begin position="121"/>
        <end position="146"/>
    </location>
</feature>
<dbReference type="PROSITE" id="PS00690">
    <property type="entry name" value="DEAH_ATP_HELICASE"/>
    <property type="match status" value="1"/>
</dbReference>
<sequence>TEQFIQFGVGLDACPYDAALSLALKADIIFSPYNYVVDPIIRRIMKLNLHLPNSLLIFDEAHNIESTCRESVSFNLQRKDIEITRQELTEAVKLFDVLFHTVEVYREKKLTEAQLKDQNYGLKRNNSVHQANQNDKENKQSPETSPVMTHVQEAQNYLDLKIPKWAQRFDVELFIDGIASIIIRSNIKSTNCIRQPKRSLDLKIKSKIINQIRKRQ</sequence>
<gene>
    <name evidence="6" type="ORF">EZS28_046350</name>
</gene>
<evidence type="ECO:0000313" key="7">
    <source>
        <dbReference type="Proteomes" id="UP000324800"/>
    </source>
</evidence>
<accession>A0A5J4TK67</accession>
<proteinExistence type="predicted"/>
<evidence type="ECO:0000256" key="3">
    <source>
        <dbReference type="ARBA" id="ARBA00022840"/>
    </source>
</evidence>
<dbReference type="Pfam" id="PF06733">
    <property type="entry name" value="DEAD_2"/>
    <property type="match status" value="1"/>
</dbReference>
<dbReference type="EMBL" id="SNRW01030340">
    <property type="protein sequence ID" value="KAA6358123.1"/>
    <property type="molecule type" value="Genomic_DNA"/>
</dbReference>
<evidence type="ECO:0000256" key="4">
    <source>
        <dbReference type="SAM" id="MobiDB-lite"/>
    </source>
</evidence>
<feature type="domain" description="Helicase ATP-binding" evidence="5">
    <location>
        <begin position="1"/>
        <end position="119"/>
    </location>
</feature>
<dbReference type="Gene3D" id="3.40.50.300">
    <property type="entry name" value="P-loop containing nucleotide triphosphate hydrolases"/>
    <property type="match status" value="1"/>
</dbReference>
<dbReference type="GO" id="GO:0005524">
    <property type="term" value="F:ATP binding"/>
    <property type="evidence" value="ECO:0007669"/>
    <property type="project" value="UniProtKB-KW"/>
</dbReference>
<dbReference type="AlphaFoldDB" id="A0A5J4TK67"/>
<dbReference type="PANTHER" id="PTHR11472:SF34">
    <property type="entry name" value="REGULATOR OF TELOMERE ELONGATION HELICASE 1"/>
    <property type="match status" value="1"/>
</dbReference>
<dbReference type="GO" id="GO:0003677">
    <property type="term" value="F:DNA binding"/>
    <property type="evidence" value="ECO:0007669"/>
    <property type="project" value="InterPro"/>
</dbReference>
<protein>
    <recommendedName>
        <fullName evidence="5">Helicase ATP-binding domain-containing protein</fullName>
    </recommendedName>
</protein>
<dbReference type="PANTHER" id="PTHR11472">
    <property type="entry name" value="DNA REPAIR DEAD HELICASE RAD3/XP-D SUBFAMILY MEMBER"/>
    <property type="match status" value="1"/>
</dbReference>
<dbReference type="GO" id="GO:0003678">
    <property type="term" value="F:DNA helicase activity"/>
    <property type="evidence" value="ECO:0007669"/>
    <property type="project" value="InterPro"/>
</dbReference>
<reference evidence="6 7" key="1">
    <citation type="submission" date="2019-03" db="EMBL/GenBank/DDBJ databases">
        <title>Single cell metagenomics reveals metabolic interactions within the superorganism composed of flagellate Streblomastix strix and complex community of Bacteroidetes bacteria on its surface.</title>
        <authorList>
            <person name="Treitli S.C."/>
            <person name="Kolisko M."/>
            <person name="Husnik F."/>
            <person name="Keeling P."/>
            <person name="Hampl V."/>
        </authorList>
    </citation>
    <scope>NUCLEOTIDE SEQUENCE [LARGE SCALE GENOMIC DNA]</scope>
    <source>
        <strain evidence="6">ST1C</strain>
    </source>
</reference>
<keyword evidence="1" id="KW-0547">Nucleotide-binding</keyword>
<name>A0A5J4TK67_9EUKA</name>
<feature type="compositionally biased region" description="Polar residues" evidence="4">
    <location>
        <begin position="124"/>
        <end position="133"/>
    </location>
</feature>
<feature type="non-terminal residue" evidence="6">
    <location>
        <position position="1"/>
    </location>
</feature>
<dbReference type="GO" id="GO:0016787">
    <property type="term" value="F:hydrolase activity"/>
    <property type="evidence" value="ECO:0007669"/>
    <property type="project" value="UniProtKB-KW"/>
</dbReference>
<evidence type="ECO:0000256" key="2">
    <source>
        <dbReference type="ARBA" id="ARBA00022801"/>
    </source>
</evidence>
<dbReference type="InterPro" id="IPR010614">
    <property type="entry name" value="RAD3-like_helicase_DEAD"/>
</dbReference>
<keyword evidence="3" id="KW-0067">ATP-binding</keyword>
<comment type="caution">
    <text evidence="6">The sequence shown here is derived from an EMBL/GenBank/DDBJ whole genome shotgun (WGS) entry which is preliminary data.</text>
</comment>
<evidence type="ECO:0000256" key="1">
    <source>
        <dbReference type="ARBA" id="ARBA00022741"/>
    </source>
</evidence>
<dbReference type="Proteomes" id="UP000324800">
    <property type="component" value="Unassembled WGS sequence"/>
</dbReference>